<proteinExistence type="predicted"/>
<sequence length="205" mass="22610">MAACGILVVGGILAGLLVGERIPGVDPFNIATFAWVLAAFIILIAKSLSVREWPWRDFLRGQVPCRSVSELHTVTGIDEQSILKYLLANDVLTILTTRGPFNICFTRRSEDGFSIDVKSELRTLMTSGIVVVQVEMATGRGLVCLDLRGGIEGRTSINHIDGPREGERLIGCPDLDDLVDGYNSLNGLSRLISLRTYDYTRYHDR</sequence>
<dbReference type="Proteomes" id="UP001243330">
    <property type="component" value="Unassembled WGS sequence"/>
</dbReference>
<keyword evidence="3" id="KW-1185">Reference proteome</keyword>
<accession>A0AAD9EPF3</accession>
<keyword evidence="1" id="KW-0472">Membrane</keyword>
<dbReference type="AlphaFoldDB" id="A0AAD9EPF3"/>
<comment type="caution">
    <text evidence="2">The sequence shown here is derived from an EMBL/GenBank/DDBJ whole genome shotgun (WGS) entry which is preliminary data.</text>
</comment>
<evidence type="ECO:0000313" key="2">
    <source>
        <dbReference type="EMBL" id="KAK1851926.1"/>
    </source>
</evidence>
<organism evidence="2 3">
    <name type="scientific">Colletotrichum chrysophilum</name>
    <dbReference type="NCBI Taxonomy" id="1836956"/>
    <lineage>
        <taxon>Eukaryota</taxon>
        <taxon>Fungi</taxon>
        <taxon>Dikarya</taxon>
        <taxon>Ascomycota</taxon>
        <taxon>Pezizomycotina</taxon>
        <taxon>Sordariomycetes</taxon>
        <taxon>Hypocreomycetidae</taxon>
        <taxon>Glomerellales</taxon>
        <taxon>Glomerellaceae</taxon>
        <taxon>Colletotrichum</taxon>
        <taxon>Colletotrichum gloeosporioides species complex</taxon>
    </lineage>
</organism>
<reference evidence="2" key="1">
    <citation type="submission" date="2023-01" db="EMBL/GenBank/DDBJ databases">
        <title>Colletotrichum chrysophilum M932 genome sequence.</title>
        <authorList>
            <person name="Baroncelli R."/>
        </authorList>
    </citation>
    <scope>NUCLEOTIDE SEQUENCE</scope>
    <source>
        <strain evidence="2">M932</strain>
    </source>
</reference>
<keyword evidence="1" id="KW-0812">Transmembrane</keyword>
<name>A0AAD9EPF3_9PEZI</name>
<protein>
    <submittedName>
        <fullName evidence="2">Uncharacterized protein</fullName>
    </submittedName>
</protein>
<evidence type="ECO:0000256" key="1">
    <source>
        <dbReference type="SAM" id="Phobius"/>
    </source>
</evidence>
<dbReference type="EMBL" id="JAQOWY010000086">
    <property type="protein sequence ID" value="KAK1851926.1"/>
    <property type="molecule type" value="Genomic_DNA"/>
</dbReference>
<gene>
    <name evidence="2" type="ORF">CCHR01_05440</name>
</gene>
<feature type="transmembrane region" description="Helical" evidence="1">
    <location>
        <begin position="29"/>
        <end position="50"/>
    </location>
</feature>
<keyword evidence="1" id="KW-1133">Transmembrane helix</keyword>
<evidence type="ECO:0000313" key="3">
    <source>
        <dbReference type="Proteomes" id="UP001243330"/>
    </source>
</evidence>